<evidence type="ECO:0000313" key="10">
    <source>
        <dbReference type="Proteomes" id="UP000283678"/>
    </source>
</evidence>
<dbReference type="EMBL" id="BQOB01000001">
    <property type="protein sequence ID" value="GKH83368.1"/>
    <property type="molecule type" value="Genomic_DNA"/>
</dbReference>
<comment type="caution">
    <text evidence="9">The sequence shown here is derived from an EMBL/GenBank/DDBJ whole genome shotgun (WGS) entry which is preliminary data.</text>
</comment>
<dbReference type="EMBL" id="VVZA01000002">
    <property type="protein sequence ID" value="KAA5407503.1"/>
    <property type="molecule type" value="Genomic_DNA"/>
</dbReference>
<protein>
    <submittedName>
        <fullName evidence="9">Tautomerase enzyme</fullName>
    </submittedName>
    <submittedName>
        <fullName evidence="7">Tautomerase family protein</fullName>
    </submittedName>
</protein>
<name>A0A076ITL8_9BACT</name>
<evidence type="ECO:0000259" key="2">
    <source>
        <dbReference type="Pfam" id="PF01361"/>
    </source>
</evidence>
<proteinExistence type="predicted"/>
<dbReference type="KEGG" id="bdo:EL88_12505"/>
<evidence type="ECO:0000313" key="9">
    <source>
        <dbReference type="EMBL" id="TDA75081.1"/>
    </source>
</evidence>
<dbReference type="Proteomes" id="UP000283678">
    <property type="component" value="Unassembled WGS sequence"/>
</dbReference>
<evidence type="ECO:0000313" key="4">
    <source>
        <dbReference type="EMBL" id="KAA5386789.1"/>
    </source>
</evidence>
<dbReference type="Pfam" id="PF01361">
    <property type="entry name" value="Tautomerase"/>
    <property type="match status" value="1"/>
</dbReference>
<dbReference type="AlphaFoldDB" id="A0A076ITL8"/>
<reference evidence="12 13" key="2">
    <citation type="journal article" date="2019" name="Nat. Med.">
        <title>A library of human gut bacterial isolates paired with longitudinal multiomics data enables mechanistic microbiome research.</title>
        <authorList>
            <person name="Poyet M."/>
            <person name="Groussin M."/>
            <person name="Gibbons S.M."/>
            <person name="Avila-Pacheco J."/>
            <person name="Jiang X."/>
            <person name="Kearney S.M."/>
            <person name="Perrotta A.R."/>
            <person name="Berdy B."/>
            <person name="Zhao S."/>
            <person name="Lieberman T.D."/>
            <person name="Swanson P.K."/>
            <person name="Smith M."/>
            <person name="Roesemann S."/>
            <person name="Alexander J.E."/>
            <person name="Rich S.A."/>
            <person name="Livny J."/>
            <person name="Vlamakis H."/>
            <person name="Clish C."/>
            <person name="Bullock K."/>
            <person name="Deik A."/>
            <person name="Scott J."/>
            <person name="Pierce K.A."/>
            <person name="Xavier R.J."/>
            <person name="Alm E.J."/>
        </authorList>
    </citation>
    <scope>NUCLEOTIDE SEQUENCE [LARGE SCALE GENOMIC DNA]</scope>
    <source>
        <strain evidence="5 14">BIOML-A1</strain>
        <strain evidence="6 13">BIOML-A4</strain>
        <strain evidence="4 12">BIOML-A5</strain>
    </source>
</reference>
<dbReference type="eggNOG" id="ENOG50339W8">
    <property type="taxonomic scope" value="Bacteria"/>
</dbReference>
<dbReference type="SUPFAM" id="SSF55331">
    <property type="entry name" value="Tautomerase/MIF"/>
    <property type="match status" value="1"/>
</dbReference>
<dbReference type="InterPro" id="IPR014347">
    <property type="entry name" value="Tautomerase/MIF_sf"/>
</dbReference>
<gene>
    <name evidence="3" type="ORF">CE91St7_42520</name>
    <name evidence="8" type="ORF">DWW04_00280</name>
    <name evidence="9" type="ORF">E1I98_01005</name>
    <name evidence="6" type="ORF">F2Y51_04570</name>
    <name evidence="5" type="ORF">F2Y58_18790</name>
    <name evidence="4" type="ORF">F2Y61_02925</name>
    <name evidence="7" type="ORF">RVH45_23310</name>
</gene>
<reference evidence="3" key="4">
    <citation type="submission" date="2022-01" db="EMBL/GenBank/DDBJ databases">
        <title>Novel bile acid biosynthetic pathways are enriched in the microbiome of centenarians.</title>
        <authorList>
            <person name="Sato Y."/>
            <person name="Atarashi K."/>
            <person name="Plichta R.D."/>
            <person name="Arai Y."/>
            <person name="Sasajima S."/>
            <person name="Kearney M.S."/>
            <person name="Suda W."/>
            <person name="Takeshita K."/>
            <person name="Sasaki T."/>
            <person name="Okamoto S."/>
            <person name="Skelly N.A."/>
            <person name="Okamura Y."/>
            <person name="Vlamakis H."/>
            <person name="Li Y."/>
            <person name="Tanoue T."/>
            <person name="Takei H."/>
            <person name="Nittono H."/>
            <person name="Narushima S."/>
            <person name="Irie J."/>
            <person name="Itoh H."/>
            <person name="Moriya K."/>
            <person name="Sugiura Y."/>
            <person name="Suematsu M."/>
            <person name="Moritoki N."/>
            <person name="Shibata S."/>
            <person name="Littman R.D."/>
            <person name="Fischbach A.M."/>
            <person name="Uwamino Y."/>
            <person name="Inoue T."/>
            <person name="Honda A."/>
            <person name="Hattori M."/>
            <person name="Murai T."/>
            <person name="Xavier J.R."/>
            <person name="Hirose N."/>
            <person name="Honda K."/>
        </authorList>
    </citation>
    <scope>NUCLEOTIDE SEQUENCE</scope>
    <source>
        <strain evidence="3">CE91-St7</strain>
    </source>
</reference>
<evidence type="ECO:0000313" key="6">
    <source>
        <dbReference type="EMBL" id="KAA5407503.1"/>
    </source>
</evidence>
<dbReference type="GO" id="GO:0016853">
    <property type="term" value="F:isomerase activity"/>
    <property type="evidence" value="ECO:0007669"/>
    <property type="project" value="UniProtKB-KW"/>
</dbReference>
<dbReference type="Proteomes" id="UP000481616">
    <property type="component" value="Unassembled WGS sequence"/>
</dbReference>
<dbReference type="Proteomes" id="UP000441162">
    <property type="component" value="Unassembled WGS sequence"/>
</dbReference>
<evidence type="ECO:0000313" key="12">
    <source>
        <dbReference type="Proteomes" id="UP000347681"/>
    </source>
</evidence>
<evidence type="ECO:0000313" key="3">
    <source>
        <dbReference type="EMBL" id="GKH83368.1"/>
    </source>
</evidence>
<dbReference type="Proteomes" id="UP001181086">
    <property type="component" value="Unassembled WGS sequence"/>
</dbReference>
<dbReference type="Gene3D" id="3.30.429.10">
    <property type="entry name" value="Macrophage Migration Inhibitory Factor"/>
    <property type="match status" value="1"/>
</dbReference>
<evidence type="ECO:0000313" key="14">
    <source>
        <dbReference type="Proteomes" id="UP000481616"/>
    </source>
</evidence>
<sequence length="70" mass="7938">MPHIAVTMLPGRDRETKQKLAENLCNTLIETLGVDAKFVSVSVEDVEMKEWENSMQRIPAETIIVNPNKK</sequence>
<reference evidence="9 11" key="3">
    <citation type="journal article" date="2019" name="Nat. Microbiol.">
        <title>Genomic variation and strain-specific functional adaptation in the human gut microbiome during early life.</title>
        <authorList>
            <person name="Vatanen T."/>
            <person name="Plichta D.R."/>
            <person name="Somani J."/>
            <person name="Munch P.C."/>
            <person name="Arthur T.D."/>
            <person name="Hall A.B."/>
            <person name="Rudolf S."/>
            <person name="Oakeley E.J."/>
            <person name="Ke X."/>
            <person name="Young R.A."/>
            <person name="Haiser H.J."/>
            <person name="Kolde R."/>
            <person name="Yassour M."/>
            <person name="Luopajarvi K."/>
            <person name="Siljander H."/>
            <person name="Virtanen S.M."/>
            <person name="Ilonen J."/>
            <person name="Uibo R."/>
            <person name="Tillmann V."/>
            <person name="Mokurov S."/>
            <person name="Dorshakova N."/>
            <person name="Porter J.A."/>
            <person name="McHardy A.C."/>
            <person name="Lahdesmaki H."/>
            <person name="Vlamakis H."/>
            <person name="Huttenhower C."/>
            <person name="Knip M."/>
            <person name="Xavier R.J."/>
        </authorList>
    </citation>
    <scope>NUCLEOTIDE SEQUENCE [LARGE SCALE GENOMIC DNA]</scope>
    <source>
        <strain evidence="9 11">RJX1047</strain>
    </source>
</reference>
<dbReference type="EMBL" id="SLTU01000001">
    <property type="protein sequence ID" value="TDA75081.1"/>
    <property type="molecule type" value="Genomic_DNA"/>
</dbReference>
<reference evidence="8 10" key="1">
    <citation type="submission" date="2018-08" db="EMBL/GenBank/DDBJ databases">
        <title>A genome reference for cultivated species of the human gut microbiota.</title>
        <authorList>
            <person name="Zou Y."/>
            <person name="Xue W."/>
            <person name="Luo G."/>
        </authorList>
    </citation>
    <scope>NUCLEOTIDE SEQUENCE [LARGE SCALE GENOMIC DNA]</scope>
    <source>
        <strain evidence="8 10">AF14-1AC</strain>
    </source>
</reference>
<dbReference type="EMBL" id="JAWDEV010000013">
    <property type="protein sequence ID" value="MDU0272746.1"/>
    <property type="molecule type" value="Genomic_DNA"/>
</dbReference>
<dbReference type="Proteomes" id="UP000294527">
    <property type="component" value="Unassembled WGS sequence"/>
</dbReference>
<dbReference type="EMBL" id="VVYY01000021">
    <property type="protein sequence ID" value="KAA5394184.1"/>
    <property type="molecule type" value="Genomic_DNA"/>
</dbReference>
<dbReference type="Proteomes" id="UP000347681">
    <property type="component" value="Unassembled WGS sequence"/>
</dbReference>
<evidence type="ECO:0000313" key="7">
    <source>
        <dbReference type="EMBL" id="MDU0272746.1"/>
    </source>
</evidence>
<dbReference type="RefSeq" id="WP_008653258.1">
    <property type="nucleotide sequence ID" value="NZ_BAABYF010000001.1"/>
</dbReference>
<evidence type="ECO:0000313" key="13">
    <source>
        <dbReference type="Proteomes" id="UP000441162"/>
    </source>
</evidence>
<organism evidence="9 11">
    <name type="scientific">Phocaeicola dorei</name>
    <dbReference type="NCBI Taxonomy" id="357276"/>
    <lineage>
        <taxon>Bacteria</taxon>
        <taxon>Pseudomonadati</taxon>
        <taxon>Bacteroidota</taxon>
        <taxon>Bacteroidia</taxon>
        <taxon>Bacteroidales</taxon>
        <taxon>Bacteroidaceae</taxon>
        <taxon>Phocaeicola</taxon>
    </lineage>
</organism>
<dbReference type="EMBL" id="QRZL01000001">
    <property type="protein sequence ID" value="RGV81180.1"/>
    <property type="molecule type" value="Genomic_DNA"/>
</dbReference>
<accession>A0A076ITL8</accession>
<dbReference type="Proteomes" id="UP001055104">
    <property type="component" value="Unassembled WGS sequence"/>
</dbReference>
<feature type="domain" description="4-oxalocrotonate tautomerase-like" evidence="2">
    <location>
        <begin position="2"/>
        <end position="51"/>
    </location>
</feature>
<evidence type="ECO:0000313" key="11">
    <source>
        <dbReference type="Proteomes" id="UP000294527"/>
    </source>
</evidence>
<evidence type="ECO:0000313" key="5">
    <source>
        <dbReference type="EMBL" id="KAA5394184.1"/>
    </source>
</evidence>
<keyword evidence="1" id="KW-0413">Isomerase</keyword>
<evidence type="ECO:0000313" key="8">
    <source>
        <dbReference type="EMBL" id="RGV81180.1"/>
    </source>
</evidence>
<reference evidence="7" key="5">
    <citation type="submission" date="2023-10" db="EMBL/GenBank/DDBJ databases">
        <title>Genome of Potential pathogenic bacteria in Crohn's disease.</title>
        <authorList>
            <person name="Rodriguez-Palacios A."/>
        </authorList>
    </citation>
    <scope>NUCLEOTIDE SEQUENCE</scope>
    <source>
        <strain evidence="7">CavFT-hAR62</strain>
    </source>
</reference>
<dbReference type="EMBL" id="VVZB01000001">
    <property type="protein sequence ID" value="KAA5386789.1"/>
    <property type="molecule type" value="Genomic_DNA"/>
</dbReference>
<dbReference type="InterPro" id="IPR004370">
    <property type="entry name" value="4-OT-like_dom"/>
</dbReference>
<evidence type="ECO:0000256" key="1">
    <source>
        <dbReference type="ARBA" id="ARBA00023235"/>
    </source>
</evidence>